<evidence type="ECO:0000313" key="2">
    <source>
        <dbReference type="Proteomes" id="UP001145050"/>
    </source>
</evidence>
<gene>
    <name evidence="1" type="ORF">NC797_12200</name>
</gene>
<protein>
    <submittedName>
        <fullName evidence="1">Type II toxin-antitoxin system RelE/ParE family toxin</fullName>
    </submittedName>
</protein>
<dbReference type="Gene3D" id="3.30.2310.20">
    <property type="entry name" value="RelE-like"/>
    <property type="match status" value="1"/>
</dbReference>
<name>A0A9X3WXN2_9BACI</name>
<reference evidence="1" key="1">
    <citation type="submission" date="2022-06" db="EMBL/GenBank/DDBJ databases">
        <title>Aquibacillus sp. a new bacterium isolated from soil saline samples.</title>
        <authorList>
            <person name="Galisteo C."/>
            <person name="De La Haba R."/>
            <person name="Sanchez-Porro C."/>
            <person name="Ventosa A."/>
        </authorList>
    </citation>
    <scope>NUCLEOTIDE SEQUENCE</scope>
    <source>
        <strain evidence="1">3ASR75-11</strain>
    </source>
</reference>
<dbReference type="EMBL" id="JAMQKB010000012">
    <property type="protein sequence ID" value="MDC3425264.1"/>
    <property type="molecule type" value="Genomic_DNA"/>
</dbReference>
<dbReference type="RefSeq" id="WP_272437072.1">
    <property type="nucleotide sequence ID" value="NZ_JAMQKB010000012.1"/>
</dbReference>
<comment type="caution">
    <text evidence="1">The sequence shown here is derived from an EMBL/GenBank/DDBJ whole genome shotgun (WGS) entry which is preliminary data.</text>
</comment>
<dbReference type="AlphaFoldDB" id="A0A9X3WXN2"/>
<organism evidence="1 2">
    <name type="scientific">Terrihalobacillus insolitus</name>
    <dbReference type="NCBI Taxonomy" id="2950438"/>
    <lineage>
        <taxon>Bacteria</taxon>
        <taxon>Bacillati</taxon>
        <taxon>Bacillota</taxon>
        <taxon>Bacilli</taxon>
        <taxon>Bacillales</taxon>
        <taxon>Bacillaceae</taxon>
        <taxon>Terrihalobacillus</taxon>
    </lineage>
</organism>
<proteinExistence type="predicted"/>
<dbReference type="Proteomes" id="UP001145050">
    <property type="component" value="Unassembled WGS sequence"/>
</dbReference>
<accession>A0A9X3WXN2</accession>
<dbReference type="InterPro" id="IPR035093">
    <property type="entry name" value="RelE/ParE_toxin_dom_sf"/>
</dbReference>
<evidence type="ECO:0000313" key="1">
    <source>
        <dbReference type="EMBL" id="MDC3425264.1"/>
    </source>
</evidence>
<sequence>MEKADKRYTVIISDIATEMLVSHARFLTNVSNEAAEKLIEDFTVSAKSLETIPERNPLLSDLSIPSNKYRKLLFGKRYLMVYQTKNSHVYVDYIIDCRQDYQWLL</sequence>
<keyword evidence="2" id="KW-1185">Reference proteome</keyword>